<evidence type="ECO:0000313" key="8">
    <source>
        <dbReference type="Proteomes" id="UP000235315"/>
    </source>
</evidence>
<keyword evidence="1 7" id="KW-0645">Protease</keyword>
<sequence length="457" mass="49440">MLHGECVMNKTYNLLVKFTPDSISNVTNGKIFFNESEKKAKHASFLSYLEYRHAIPDLAETGKIKNEENSIDFSQYKGLVYIKNAPYMSLEELQRLATALRDIDIVEYVEIEPVEPELDPVGPAPTPSGECMSAGPTSTTPNFVDRQSYLLGDSGSNVIGIDAMNAWRLFEATGQGIRCADIENGHFAYDHEDLEGSNFIELVPMPGENTNDHGTAVAGIVFARNNGFGMLGVAYDIDVFYGISQGPLGRVGGIAEGLRHLRAGDVFIYEMQTGGREDRLVPADFNRGVWDITKQATDAGIIVVAAAGNGSEDLDHPFYEEYRSRGDNGSILVGAGTRTGRNRFFFSTYGSPIHLQGWGDGYVATCGVGDLFNEGRTKTYTSLFAGTSAATAVVGAAVIAVQSWFKKTGTVITPRHMRELLIRTGTPQGTGEHIGPLPHIVNAIASQSAVELPAPAI</sequence>
<comment type="similarity">
    <text evidence="4">Belongs to the peptidase S8 family.</text>
</comment>
<reference evidence="7 8" key="1">
    <citation type="submission" date="2018-01" db="EMBL/GenBank/DDBJ databases">
        <title>Tropical forage species Digitaria eriantha prevents oxidative stress under low temperature conditions by the incorporation of polyhydroxybutyrate-producing endophytic bacteria.</title>
        <authorList>
            <person name="Stritzler M."/>
            <person name="Ayub N."/>
        </authorList>
    </citation>
    <scope>NUCLEOTIDE SEQUENCE [LARGE SCALE GENOMIC DNA]</scope>
    <source>
        <strain evidence="7 8">FR1</strain>
    </source>
</reference>
<feature type="region of interest" description="Disordered" evidence="5">
    <location>
        <begin position="116"/>
        <end position="137"/>
    </location>
</feature>
<dbReference type="SUPFAM" id="SSF52743">
    <property type="entry name" value="Subtilisin-like"/>
    <property type="match status" value="1"/>
</dbReference>
<evidence type="ECO:0000259" key="6">
    <source>
        <dbReference type="Pfam" id="PF00082"/>
    </source>
</evidence>
<dbReference type="PROSITE" id="PS51892">
    <property type="entry name" value="SUBTILASE"/>
    <property type="match status" value="1"/>
</dbReference>
<dbReference type="Pfam" id="PF00082">
    <property type="entry name" value="Peptidase_S8"/>
    <property type="match status" value="1"/>
</dbReference>
<comment type="caution">
    <text evidence="4">Lacks conserved residue(s) required for the propagation of feature annotation.</text>
</comment>
<dbReference type="GO" id="GO:0008233">
    <property type="term" value="F:peptidase activity"/>
    <property type="evidence" value="ECO:0007669"/>
    <property type="project" value="UniProtKB-KW"/>
</dbReference>
<gene>
    <name evidence="7" type="ORF">C1C98_16840</name>
</gene>
<keyword evidence="2" id="KW-0378">Hydrolase</keyword>
<accession>A0ABN5GEN7</accession>
<dbReference type="GO" id="GO:0006508">
    <property type="term" value="P:proteolysis"/>
    <property type="evidence" value="ECO:0007669"/>
    <property type="project" value="UniProtKB-KW"/>
</dbReference>
<proteinExistence type="inferred from homology"/>
<dbReference type="PANTHER" id="PTHR42884">
    <property type="entry name" value="PROPROTEIN CONVERTASE SUBTILISIN/KEXIN-RELATED"/>
    <property type="match status" value="1"/>
</dbReference>
<organism evidence="7 8">
    <name type="scientific">Pseudomonas ogarae (strain DSM 112162 / CECT 30235 / F113)</name>
    <dbReference type="NCBI Taxonomy" id="1114970"/>
    <lineage>
        <taxon>Bacteria</taxon>
        <taxon>Pseudomonadati</taxon>
        <taxon>Pseudomonadota</taxon>
        <taxon>Gammaproteobacteria</taxon>
        <taxon>Pseudomonadales</taxon>
        <taxon>Pseudomonadaceae</taxon>
        <taxon>Pseudomonas</taxon>
    </lineage>
</organism>
<dbReference type="EMBL" id="CP025738">
    <property type="protein sequence ID" value="AUO47001.1"/>
    <property type="molecule type" value="Genomic_DNA"/>
</dbReference>
<keyword evidence="8" id="KW-1185">Reference proteome</keyword>
<evidence type="ECO:0000256" key="4">
    <source>
        <dbReference type="PROSITE-ProRule" id="PRU01240"/>
    </source>
</evidence>
<name>A0ABN5GEN7_PSEO1</name>
<feature type="domain" description="Peptidase S8/S53" evidence="6">
    <location>
        <begin position="207"/>
        <end position="426"/>
    </location>
</feature>
<keyword evidence="3" id="KW-0720">Serine protease</keyword>
<dbReference type="PANTHER" id="PTHR42884:SF14">
    <property type="entry name" value="NEUROENDOCRINE CONVERTASE 1"/>
    <property type="match status" value="1"/>
</dbReference>
<evidence type="ECO:0000256" key="2">
    <source>
        <dbReference type="ARBA" id="ARBA00022801"/>
    </source>
</evidence>
<dbReference type="InterPro" id="IPR036852">
    <property type="entry name" value="Peptidase_S8/S53_dom_sf"/>
</dbReference>
<dbReference type="InterPro" id="IPR000209">
    <property type="entry name" value="Peptidase_S8/S53_dom"/>
</dbReference>
<evidence type="ECO:0000256" key="1">
    <source>
        <dbReference type="ARBA" id="ARBA00022670"/>
    </source>
</evidence>
<dbReference type="Proteomes" id="UP000235315">
    <property type="component" value="Chromosome"/>
</dbReference>
<evidence type="ECO:0000313" key="7">
    <source>
        <dbReference type="EMBL" id="AUO47001.1"/>
    </source>
</evidence>
<evidence type="ECO:0000256" key="5">
    <source>
        <dbReference type="SAM" id="MobiDB-lite"/>
    </source>
</evidence>
<protein>
    <submittedName>
        <fullName evidence="7">Serine protease</fullName>
    </submittedName>
</protein>
<evidence type="ECO:0000256" key="3">
    <source>
        <dbReference type="ARBA" id="ARBA00022825"/>
    </source>
</evidence>
<dbReference type="Gene3D" id="3.40.50.200">
    <property type="entry name" value="Peptidase S8/S53 domain"/>
    <property type="match status" value="1"/>
</dbReference>